<dbReference type="AlphaFoldDB" id="A0AA39VT70"/>
<accession>A0AA39VT70</accession>
<comment type="caution">
    <text evidence="1">The sequence shown here is derived from an EMBL/GenBank/DDBJ whole genome shotgun (WGS) entry which is preliminary data.</text>
</comment>
<keyword evidence="2" id="KW-1185">Reference proteome</keyword>
<dbReference type="EMBL" id="JAUESC010000381">
    <property type="protein sequence ID" value="KAK0589738.1"/>
    <property type="molecule type" value="Genomic_DNA"/>
</dbReference>
<gene>
    <name evidence="1" type="ORF">LWI29_017913</name>
</gene>
<proteinExistence type="predicted"/>
<sequence length="169" mass="19145">MEDRAIVEATWLEELLGLKKTSSQVGLNSLLEMETCNNGSKKEEGEMSSFCSCKMKRDKKGGEGRRQPNHVVNETKKAPWLQMIQKNRMDSEVGNYVTDNQFHSKPTCETICKSPLDKESISKNHLAYDIEDIPDEFATEASAKLVFLFVDFVELVFLSLRIASSLFDV</sequence>
<evidence type="ECO:0000313" key="1">
    <source>
        <dbReference type="EMBL" id="KAK0589738.1"/>
    </source>
</evidence>
<evidence type="ECO:0000313" key="2">
    <source>
        <dbReference type="Proteomes" id="UP001168877"/>
    </source>
</evidence>
<reference evidence="1" key="2">
    <citation type="submission" date="2023-06" db="EMBL/GenBank/DDBJ databases">
        <authorList>
            <person name="Swenson N.G."/>
            <person name="Wegrzyn J.L."/>
            <person name="Mcevoy S.L."/>
        </authorList>
    </citation>
    <scope>NUCLEOTIDE SEQUENCE</scope>
    <source>
        <strain evidence="1">NS2018</strain>
        <tissue evidence="1">Leaf</tissue>
    </source>
</reference>
<dbReference type="Proteomes" id="UP001168877">
    <property type="component" value="Unassembled WGS sequence"/>
</dbReference>
<protein>
    <submittedName>
        <fullName evidence="1">Uncharacterized protein</fullName>
    </submittedName>
</protein>
<name>A0AA39VT70_ACESA</name>
<reference evidence="1" key="1">
    <citation type="journal article" date="2022" name="Plant J.">
        <title>Strategies of tolerance reflected in two North American maple genomes.</title>
        <authorList>
            <person name="McEvoy S.L."/>
            <person name="Sezen U.U."/>
            <person name="Trouern-Trend A."/>
            <person name="McMahon S.M."/>
            <person name="Schaberg P.G."/>
            <person name="Yang J."/>
            <person name="Wegrzyn J.L."/>
            <person name="Swenson N.G."/>
        </authorList>
    </citation>
    <scope>NUCLEOTIDE SEQUENCE</scope>
    <source>
        <strain evidence="1">NS2018</strain>
    </source>
</reference>
<organism evidence="1 2">
    <name type="scientific">Acer saccharum</name>
    <name type="common">Sugar maple</name>
    <dbReference type="NCBI Taxonomy" id="4024"/>
    <lineage>
        <taxon>Eukaryota</taxon>
        <taxon>Viridiplantae</taxon>
        <taxon>Streptophyta</taxon>
        <taxon>Embryophyta</taxon>
        <taxon>Tracheophyta</taxon>
        <taxon>Spermatophyta</taxon>
        <taxon>Magnoliopsida</taxon>
        <taxon>eudicotyledons</taxon>
        <taxon>Gunneridae</taxon>
        <taxon>Pentapetalae</taxon>
        <taxon>rosids</taxon>
        <taxon>malvids</taxon>
        <taxon>Sapindales</taxon>
        <taxon>Sapindaceae</taxon>
        <taxon>Hippocastanoideae</taxon>
        <taxon>Acereae</taxon>
        <taxon>Acer</taxon>
    </lineage>
</organism>